<evidence type="ECO:0000313" key="3">
    <source>
        <dbReference type="Proteomes" id="UP001499910"/>
    </source>
</evidence>
<dbReference type="Pfam" id="PF17267">
    <property type="entry name" value="DUF5333"/>
    <property type="match status" value="1"/>
</dbReference>
<evidence type="ECO:0000256" key="1">
    <source>
        <dbReference type="SAM" id="SignalP"/>
    </source>
</evidence>
<dbReference type="EMBL" id="BAABHW010000002">
    <property type="protein sequence ID" value="GAA5071815.1"/>
    <property type="molecule type" value="Genomic_DNA"/>
</dbReference>
<evidence type="ECO:0000313" key="2">
    <source>
        <dbReference type="EMBL" id="GAA5071815.1"/>
    </source>
</evidence>
<accession>A0ABP9L9T8</accession>
<feature type="signal peptide" evidence="1">
    <location>
        <begin position="1"/>
        <end position="22"/>
    </location>
</feature>
<organism evidence="2 3">
    <name type="scientific">[Roseibacterium] beibuensis</name>
    <dbReference type="NCBI Taxonomy" id="1193142"/>
    <lineage>
        <taxon>Bacteria</taxon>
        <taxon>Pseudomonadati</taxon>
        <taxon>Pseudomonadota</taxon>
        <taxon>Alphaproteobacteria</taxon>
        <taxon>Rhodobacterales</taxon>
        <taxon>Roseobacteraceae</taxon>
        <taxon>Roseicyclus</taxon>
    </lineage>
</organism>
<name>A0ABP9L9T8_9RHOB</name>
<keyword evidence="3" id="KW-1185">Reference proteome</keyword>
<proteinExistence type="predicted"/>
<dbReference type="Proteomes" id="UP001499910">
    <property type="component" value="Unassembled WGS sequence"/>
</dbReference>
<protein>
    <recommendedName>
        <fullName evidence="4">DUF5333 domain-containing protein</fullName>
    </recommendedName>
</protein>
<comment type="caution">
    <text evidence="2">The sequence shown here is derived from an EMBL/GenBank/DDBJ whole genome shotgun (WGS) entry which is preliminary data.</text>
</comment>
<gene>
    <name evidence="2" type="ORF">GCM10023209_15920</name>
</gene>
<evidence type="ECO:0008006" key="4">
    <source>
        <dbReference type="Google" id="ProtNLM"/>
    </source>
</evidence>
<keyword evidence="1" id="KW-0732">Signal</keyword>
<dbReference type="InterPro" id="IPR020349">
    <property type="entry name" value="Uncharacterised_14.7kDa"/>
</dbReference>
<sequence>MKIMMACALAVVTGLFTTIGHAQEDRWQVLRDDPTLRSGLTVFAVGRRIDRRCDDISARPIRAYAFLQGLVTHAEGLGFTRDEIEDYVENEDEQDRYTEIARAYFAERGVEWRDNDGICRVGRDEISSGSQIGRLLRGG</sequence>
<feature type="chain" id="PRO_5046852048" description="DUF5333 domain-containing protein" evidence="1">
    <location>
        <begin position="23"/>
        <end position="139"/>
    </location>
</feature>
<dbReference type="RefSeq" id="WP_345229455.1">
    <property type="nucleotide sequence ID" value="NZ_BAABHW010000002.1"/>
</dbReference>
<reference evidence="3" key="1">
    <citation type="journal article" date="2019" name="Int. J. Syst. Evol. Microbiol.">
        <title>The Global Catalogue of Microorganisms (GCM) 10K type strain sequencing project: providing services to taxonomists for standard genome sequencing and annotation.</title>
        <authorList>
            <consortium name="The Broad Institute Genomics Platform"/>
            <consortium name="The Broad Institute Genome Sequencing Center for Infectious Disease"/>
            <person name="Wu L."/>
            <person name="Ma J."/>
        </authorList>
    </citation>
    <scope>NUCLEOTIDE SEQUENCE [LARGE SCALE GENOMIC DNA]</scope>
    <source>
        <strain evidence="3">JCM 18015</strain>
    </source>
</reference>